<dbReference type="PANTHER" id="PTHR46067:SF18">
    <property type="entry name" value="ACYL-COA N-ACYLTRANSFERASES (NAT) SUPERFAMILY PROTEIN"/>
    <property type="match status" value="1"/>
</dbReference>
<feature type="domain" description="N-acetyltransferase" evidence="1">
    <location>
        <begin position="8"/>
        <end position="165"/>
    </location>
</feature>
<organism evidence="2 3">
    <name type="scientific">Escallonia herrerae</name>
    <dbReference type="NCBI Taxonomy" id="1293975"/>
    <lineage>
        <taxon>Eukaryota</taxon>
        <taxon>Viridiplantae</taxon>
        <taxon>Streptophyta</taxon>
        <taxon>Embryophyta</taxon>
        <taxon>Tracheophyta</taxon>
        <taxon>Spermatophyta</taxon>
        <taxon>Magnoliopsida</taxon>
        <taxon>eudicotyledons</taxon>
        <taxon>Gunneridae</taxon>
        <taxon>Pentapetalae</taxon>
        <taxon>asterids</taxon>
        <taxon>campanulids</taxon>
        <taxon>Escalloniales</taxon>
        <taxon>Escalloniaceae</taxon>
        <taxon>Escallonia</taxon>
    </lineage>
</organism>
<sequence>MEVNPSEITIRPYKASDVDDFMVYAGDDRVTRFTRWNTFASRNEALTYVEECCINHPFCRSMCLGDRSIGFISITPQSGNDQCRAEVGYALAAKYWGQGITCQALRVSIRDVFVKFPQLVRLQALVALENKGSQRVLEKVGFLKEGVLRKYCSAKASRLMDSSRISLRPFKLSDVNDFFSWASDDRVTKYLRWNTTASKEEALKYLQEVAIPHPWRRSICLDGKSIGYVSIKPESGNDWHRAHVGYALSVEYWGHGIVTMAMEMAISIVFKEFPYLVRLEALVEKDNKGSQRVLEKVGFQKEGFLRKYGFNKGEIRDMIMYSFLSTDKI</sequence>
<accession>A0AA88X611</accession>
<gene>
    <name evidence="2" type="ORF">RJ639_029009</name>
</gene>
<dbReference type="AlphaFoldDB" id="A0AA88X611"/>
<name>A0AA88X611_9ASTE</name>
<keyword evidence="3" id="KW-1185">Reference proteome</keyword>
<evidence type="ECO:0000313" key="2">
    <source>
        <dbReference type="EMBL" id="KAK3040563.1"/>
    </source>
</evidence>
<proteinExistence type="predicted"/>
<dbReference type="InterPro" id="IPR016181">
    <property type="entry name" value="Acyl_CoA_acyltransferase"/>
</dbReference>
<feature type="domain" description="N-acetyltransferase" evidence="1">
    <location>
        <begin position="165"/>
        <end position="325"/>
    </location>
</feature>
<dbReference type="Gene3D" id="3.40.630.30">
    <property type="match status" value="2"/>
</dbReference>
<dbReference type="SUPFAM" id="SSF55729">
    <property type="entry name" value="Acyl-CoA N-acyltransferases (Nat)"/>
    <property type="match status" value="2"/>
</dbReference>
<evidence type="ECO:0000313" key="3">
    <source>
        <dbReference type="Proteomes" id="UP001188597"/>
    </source>
</evidence>
<reference evidence="2" key="1">
    <citation type="submission" date="2022-12" db="EMBL/GenBank/DDBJ databases">
        <title>Draft genome assemblies for two species of Escallonia (Escalloniales).</title>
        <authorList>
            <person name="Chanderbali A."/>
            <person name="Dervinis C."/>
            <person name="Anghel I."/>
            <person name="Soltis D."/>
            <person name="Soltis P."/>
            <person name="Zapata F."/>
        </authorList>
    </citation>
    <scope>NUCLEOTIDE SEQUENCE</scope>
    <source>
        <strain evidence="2">UCBG64.0493</strain>
        <tissue evidence="2">Leaf</tissue>
    </source>
</reference>
<comment type="caution">
    <text evidence="2">The sequence shown here is derived from an EMBL/GenBank/DDBJ whole genome shotgun (WGS) entry which is preliminary data.</text>
</comment>
<dbReference type="Proteomes" id="UP001188597">
    <property type="component" value="Unassembled WGS sequence"/>
</dbReference>
<dbReference type="GO" id="GO:0016747">
    <property type="term" value="F:acyltransferase activity, transferring groups other than amino-acyl groups"/>
    <property type="evidence" value="ECO:0007669"/>
    <property type="project" value="InterPro"/>
</dbReference>
<dbReference type="PANTHER" id="PTHR46067">
    <property type="entry name" value="ACYL-COA N-ACYLTRANSFERASES (NAT) SUPERFAMILY PROTEIN"/>
    <property type="match status" value="1"/>
</dbReference>
<dbReference type="Pfam" id="PF13302">
    <property type="entry name" value="Acetyltransf_3"/>
    <property type="match status" value="2"/>
</dbReference>
<evidence type="ECO:0000259" key="1">
    <source>
        <dbReference type="PROSITE" id="PS51186"/>
    </source>
</evidence>
<dbReference type="InterPro" id="IPR000182">
    <property type="entry name" value="GNAT_dom"/>
</dbReference>
<dbReference type="EMBL" id="JAVXUP010000052">
    <property type="protein sequence ID" value="KAK3040563.1"/>
    <property type="molecule type" value="Genomic_DNA"/>
</dbReference>
<protein>
    <recommendedName>
        <fullName evidence="1">N-acetyltransferase domain-containing protein</fullName>
    </recommendedName>
</protein>
<dbReference type="PROSITE" id="PS51186">
    <property type="entry name" value="GNAT"/>
    <property type="match status" value="2"/>
</dbReference>